<dbReference type="InterPro" id="IPR052228">
    <property type="entry name" value="Sec_Metab_Biosynth_Oxidored"/>
</dbReference>
<accession>A0AA38RT75</accession>
<comment type="caution">
    <text evidence="2">The sequence shown here is derived from an EMBL/GenBank/DDBJ whole genome shotgun (WGS) entry which is preliminary data.</text>
</comment>
<keyword evidence="1" id="KW-0560">Oxidoreductase</keyword>
<dbReference type="InterPro" id="IPR036291">
    <property type="entry name" value="NAD(P)-bd_dom_sf"/>
</dbReference>
<gene>
    <name evidence="2" type="ORF">NKR23_g8564</name>
</gene>
<sequence>MVSLTEVSIANAKIATLLPPGLVAVFVGGTSGIGEFTLKALAKRAVRPRIYIVGRSEEAAERIKKECAALNPRGEYLFIPKDVSLIGNVDELCREIASREKFINILVVSAGTLVMGVETKEGLDLATALLYYQRVRVVANLLPLLVRAPSFRRVMFVGAGTKEGPVDTSDFSARKVPLTRQRGHVVSMTTLALEELARRAPGVSFINDFPGAVKTGIGRGARSPAMLLMRAVFAVVGPLVYVPAEECGERHLYALTSARYPAGDGAADEVGVPVGEGLGVAVGTDGKVGSGVYTIDREGESGGPKVVELLAQLRKEGVGKKVWEHTEGEFKRISGVAAIEL</sequence>
<protein>
    <submittedName>
        <fullName evidence="2">Short-chain dehydrogenase/reductase SDR</fullName>
    </submittedName>
</protein>
<name>A0AA38RT75_9PEZI</name>
<evidence type="ECO:0000256" key="1">
    <source>
        <dbReference type="ARBA" id="ARBA00023002"/>
    </source>
</evidence>
<dbReference type="Gene3D" id="3.40.50.720">
    <property type="entry name" value="NAD(P)-binding Rossmann-like Domain"/>
    <property type="match status" value="1"/>
</dbReference>
<dbReference type="SUPFAM" id="SSF51735">
    <property type="entry name" value="NAD(P)-binding Rossmann-fold domains"/>
    <property type="match status" value="1"/>
</dbReference>
<evidence type="ECO:0000313" key="3">
    <source>
        <dbReference type="Proteomes" id="UP001174694"/>
    </source>
</evidence>
<proteinExistence type="predicted"/>
<dbReference type="PANTHER" id="PTHR47534">
    <property type="entry name" value="YALI0E05731P"/>
    <property type="match status" value="1"/>
</dbReference>
<evidence type="ECO:0000313" key="2">
    <source>
        <dbReference type="EMBL" id="KAJ9138472.1"/>
    </source>
</evidence>
<dbReference type="EMBL" id="JANBVO010000030">
    <property type="protein sequence ID" value="KAJ9138472.1"/>
    <property type="molecule type" value="Genomic_DNA"/>
</dbReference>
<dbReference type="Proteomes" id="UP001174694">
    <property type="component" value="Unassembled WGS sequence"/>
</dbReference>
<reference evidence="2" key="1">
    <citation type="submission" date="2022-07" db="EMBL/GenBank/DDBJ databases">
        <title>Fungi with potential for degradation of polypropylene.</title>
        <authorList>
            <person name="Gostincar C."/>
        </authorList>
    </citation>
    <scope>NUCLEOTIDE SEQUENCE</scope>
    <source>
        <strain evidence="2">EXF-13308</strain>
    </source>
</reference>
<organism evidence="2 3">
    <name type="scientific">Pleurostoma richardsiae</name>
    <dbReference type="NCBI Taxonomy" id="41990"/>
    <lineage>
        <taxon>Eukaryota</taxon>
        <taxon>Fungi</taxon>
        <taxon>Dikarya</taxon>
        <taxon>Ascomycota</taxon>
        <taxon>Pezizomycotina</taxon>
        <taxon>Sordariomycetes</taxon>
        <taxon>Sordariomycetidae</taxon>
        <taxon>Calosphaeriales</taxon>
        <taxon>Pleurostomataceae</taxon>
        <taxon>Pleurostoma</taxon>
    </lineage>
</organism>
<dbReference type="InterPro" id="IPR002347">
    <property type="entry name" value="SDR_fam"/>
</dbReference>
<dbReference type="Pfam" id="PF00106">
    <property type="entry name" value="adh_short"/>
    <property type="match status" value="1"/>
</dbReference>
<dbReference type="PANTHER" id="PTHR47534:SF3">
    <property type="entry name" value="ALCOHOL DEHYDROGENASE-LIKE C-TERMINAL DOMAIN-CONTAINING PROTEIN"/>
    <property type="match status" value="1"/>
</dbReference>
<dbReference type="AlphaFoldDB" id="A0AA38RT75"/>
<dbReference type="GO" id="GO:0016491">
    <property type="term" value="F:oxidoreductase activity"/>
    <property type="evidence" value="ECO:0007669"/>
    <property type="project" value="UniProtKB-KW"/>
</dbReference>
<keyword evidence="3" id="KW-1185">Reference proteome</keyword>